<sequence>MSDITLQEMPVLADGGRHEGQLVLADGQLVAVFTWVTPEETVGGDERAGGWFLEAGFGPCSGLLSTTPPVLATLDDAVTWVRTQLVNGLAQS</sequence>
<dbReference type="EMBL" id="JH660641">
    <property type="protein sequence ID" value="EIM29137.1"/>
    <property type="molecule type" value="Genomic_DNA"/>
</dbReference>
<dbReference type="AlphaFoldDB" id="I4YYU5"/>
<dbReference type="RefSeq" id="WP_009490564.1">
    <property type="nucleotide sequence ID" value="NZ_CP141048.1"/>
</dbReference>
<evidence type="ECO:0000313" key="1">
    <source>
        <dbReference type="EMBL" id="EIM29137.1"/>
    </source>
</evidence>
<keyword evidence="2" id="KW-1185">Reference proteome</keyword>
<dbReference type="PATRIC" id="fig|864069.3.peg.1786"/>
<evidence type="ECO:0000313" key="2">
    <source>
        <dbReference type="Proteomes" id="UP000003947"/>
    </source>
</evidence>
<name>I4YYU5_9HYPH</name>
<dbReference type="Proteomes" id="UP000003947">
    <property type="component" value="Unassembled WGS sequence"/>
</dbReference>
<accession>I4YYU5</accession>
<organism evidence="1 2">
    <name type="scientific">Microvirga lotononidis</name>
    <dbReference type="NCBI Taxonomy" id="864069"/>
    <lineage>
        <taxon>Bacteria</taxon>
        <taxon>Pseudomonadati</taxon>
        <taxon>Pseudomonadota</taxon>
        <taxon>Alphaproteobacteria</taxon>
        <taxon>Hyphomicrobiales</taxon>
        <taxon>Methylobacteriaceae</taxon>
        <taxon>Microvirga</taxon>
    </lineage>
</organism>
<reference evidence="1 2" key="1">
    <citation type="submission" date="2012-02" db="EMBL/GenBank/DDBJ databases">
        <title>Improved High-Quality Draft sequence of Microvirga sp. WSM3557.</title>
        <authorList>
            <consortium name="US DOE Joint Genome Institute"/>
            <person name="Lucas S."/>
            <person name="Han J."/>
            <person name="Lapidus A."/>
            <person name="Cheng J.-F."/>
            <person name="Goodwin L."/>
            <person name="Pitluck S."/>
            <person name="Peters L."/>
            <person name="Zhang X."/>
            <person name="Detter J.C."/>
            <person name="Han C."/>
            <person name="Tapia R."/>
            <person name="Land M."/>
            <person name="Hauser L."/>
            <person name="Kyrpides N."/>
            <person name="Ivanova N."/>
            <person name="Pagani I."/>
            <person name="Brau L."/>
            <person name="Yates R."/>
            <person name="O'Hara G."/>
            <person name="Rui T."/>
            <person name="Howieson J."/>
            <person name="Reeve W."/>
            <person name="Woyke T."/>
        </authorList>
    </citation>
    <scope>NUCLEOTIDE SEQUENCE [LARGE SCALE GENOMIC DNA]</scope>
    <source>
        <strain evidence="1 2">WSM3557</strain>
    </source>
</reference>
<protein>
    <submittedName>
        <fullName evidence="1">Uncharacterized protein</fullName>
    </submittedName>
</protein>
<proteinExistence type="predicted"/>
<gene>
    <name evidence="1" type="ORF">MicloDRAFT_00016090</name>
</gene>
<dbReference type="HOGENOM" id="CLU_178572_0_0_5"/>